<dbReference type="CDD" id="cd01335">
    <property type="entry name" value="Radical_SAM"/>
    <property type="match status" value="1"/>
</dbReference>
<keyword evidence="2" id="KW-0479">Metal-binding</keyword>
<name>A0A1F7WFH9_9BACT</name>
<dbReference type="InterPro" id="IPR058240">
    <property type="entry name" value="rSAM_sf"/>
</dbReference>
<keyword evidence="1" id="KW-0949">S-adenosyl-L-methionine</keyword>
<dbReference type="GO" id="GO:0051536">
    <property type="term" value="F:iron-sulfur cluster binding"/>
    <property type="evidence" value="ECO:0007669"/>
    <property type="project" value="UniProtKB-KW"/>
</dbReference>
<dbReference type="PROSITE" id="PS51918">
    <property type="entry name" value="RADICAL_SAM"/>
    <property type="match status" value="1"/>
</dbReference>
<dbReference type="InterPro" id="IPR007197">
    <property type="entry name" value="rSAM"/>
</dbReference>
<dbReference type="AlphaFoldDB" id="A0A1F7WFH9"/>
<dbReference type="SUPFAM" id="SSF102114">
    <property type="entry name" value="Radical SAM enzymes"/>
    <property type="match status" value="1"/>
</dbReference>
<feature type="domain" description="Radical SAM core" evidence="5">
    <location>
        <begin position="1"/>
        <end position="178"/>
    </location>
</feature>
<dbReference type="PANTHER" id="PTHR11228">
    <property type="entry name" value="RADICAL SAM DOMAIN PROTEIN"/>
    <property type="match status" value="1"/>
</dbReference>
<dbReference type="PANTHER" id="PTHR11228:SF34">
    <property type="entry name" value="TUNGSTEN-CONTAINING ALDEHYDE FERREDOXIN OXIDOREDUCTASE COFACTOR MODIFYING PROTEIN"/>
    <property type="match status" value="1"/>
</dbReference>
<dbReference type="Gene3D" id="3.20.20.70">
    <property type="entry name" value="Aldolase class I"/>
    <property type="match status" value="1"/>
</dbReference>
<accession>A0A1F7WFH9</accession>
<gene>
    <name evidence="6" type="ORF">A2480_01220</name>
</gene>
<dbReference type="InterPro" id="IPR050377">
    <property type="entry name" value="Radical_SAM_PqqE_MftC-like"/>
</dbReference>
<comment type="caution">
    <text evidence="6">The sequence shown here is derived from an EMBL/GenBank/DDBJ whole genome shotgun (WGS) entry which is preliminary data.</text>
</comment>
<protein>
    <recommendedName>
        <fullName evidence="5">Radical SAM core domain-containing protein</fullName>
    </recommendedName>
</protein>
<dbReference type="InterPro" id="IPR013785">
    <property type="entry name" value="Aldolase_TIM"/>
</dbReference>
<keyword evidence="4" id="KW-0411">Iron-sulfur</keyword>
<dbReference type="Proteomes" id="UP000176988">
    <property type="component" value="Unassembled WGS sequence"/>
</dbReference>
<evidence type="ECO:0000256" key="3">
    <source>
        <dbReference type="ARBA" id="ARBA00023004"/>
    </source>
</evidence>
<dbReference type="GO" id="GO:0003824">
    <property type="term" value="F:catalytic activity"/>
    <property type="evidence" value="ECO:0007669"/>
    <property type="project" value="InterPro"/>
</dbReference>
<sequence>MKEEDWPKVVRCIAAAGARRICVGGGEPFLVSGIDRLFALIKENGLTSTTITNGTCLETSQFVRSLLSLDEIGFSVDAPSAELHARIRGAKPELLKQILAFLGRHIGSGVRLRVNTIVMPQNADLLEEIGELLVERTDEWRLLQFFPNTDELLGMKEFTLDDGEFLERAEYIRRIFAERLCVTVGSNANMKAGYVIIAPDGTVQVTGIGYVKNVGHVLSNGLSLAAVDPLFDTESHRFRQGHTPDLFSRR</sequence>
<evidence type="ECO:0000313" key="7">
    <source>
        <dbReference type="Proteomes" id="UP000176988"/>
    </source>
</evidence>
<dbReference type="GO" id="GO:0046872">
    <property type="term" value="F:metal ion binding"/>
    <property type="evidence" value="ECO:0007669"/>
    <property type="project" value="UniProtKB-KW"/>
</dbReference>
<evidence type="ECO:0000259" key="5">
    <source>
        <dbReference type="PROSITE" id="PS51918"/>
    </source>
</evidence>
<evidence type="ECO:0000256" key="2">
    <source>
        <dbReference type="ARBA" id="ARBA00022723"/>
    </source>
</evidence>
<evidence type="ECO:0000256" key="4">
    <source>
        <dbReference type="ARBA" id="ARBA00023014"/>
    </source>
</evidence>
<dbReference type="Pfam" id="PF04055">
    <property type="entry name" value="Radical_SAM"/>
    <property type="match status" value="1"/>
</dbReference>
<dbReference type="STRING" id="1802424.A2480_01220"/>
<evidence type="ECO:0000313" key="6">
    <source>
        <dbReference type="EMBL" id="OGM00805.1"/>
    </source>
</evidence>
<reference evidence="6 7" key="1">
    <citation type="journal article" date="2016" name="Nat. Commun.">
        <title>Thousands of microbial genomes shed light on interconnected biogeochemical processes in an aquifer system.</title>
        <authorList>
            <person name="Anantharaman K."/>
            <person name="Brown C.T."/>
            <person name="Hug L.A."/>
            <person name="Sharon I."/>
            <person name="Castelle C.J."/>
            <person name="Probst A.J."/>
            <person name="Thomas B.C."/>
            <person name="Singh A."/>
            <person name="Wilkins M.J."/>
            <person name="Karaoz U."/>
            <person name="Brodie E.L."/>
            <person name="Williams K.H."/>
            <person name="Hubbard S.S."/>
            <person name="Banfield J.F."/>
        </authorList>
    </citation>
    <scope>NUCLEOTIDE SEQUENCE [LARGE SCALE GENOMIC DNA]</scope>
</reference>
<evidence type="ECO:0000256" key="1">
    <source>
        <dbReference type="ARBA" id="ARBA00022691"/>
    </source>
</evidence>
<keyword evidence="3" id="KW-0408">Iron</keyword>
<dbReference type="EMBL" id="MGFG01000024">
    <property type="protein sequence ID" value="OGM00805.1"/>
    <property type="molecule type" value="Genomic_DNA"/>
</dbReference>
<proteinExistence type="predicted"/>
<organism evidence="6 7">
    <name type="scientific">Candidatus Uhrbacteria bacterium RIFOXYC2_FULL_47_19</name>
    <dbReference type="NCBI Taxonomy" id="1802424"/>
    <lineage>
        <taxon>Bacteria</taxon>
        <taxon>Candidatus Uhriibacteriota</taxon>
    </lineage>
</organism>